<evidence type="ECO:0000256" key="3">
    <source>
        <dbReference type="ARBA" id="ARBA00022759"/>
    </source>
</evidence>
<dbReference type="InterPro" id="IPR044925">
    <property type="entry name" value="His-Me_finger_sf"/>
</dbReference>
<feature type="transmembrane region" description="Helical" evidence="6">
    <location>
        <begin position="284"/>
        <end position="302"/>
    </location>
</feature>
<feature type="compositionally biased region" description="Acidic residues" evidence="5">
    <location>
        <begin position="342"/>
        <end position="351"/>
    </location>
</feature>
<keyword evidence="6" id="KW-1133">Transmembrane helix</keyword>
<dbReference type="PANTHER" id="PTHR13966">
    <property type="entry name" value="ENDONUCLEASE RELATED"/>
    <property type="match status" value="1"/>
</dbReference>
<keyword evidence="3" id="KW-0255">Endonuclease</keyword>
<feature type="domain" description="DNA/RNA non-specific endonuclease/pyrophosphatase/phosphodiesterase" evidence="7">
    <location>
        <begin position="478"/>
        <end position="735"/>
    </location>
</feature>
<keyword evidence="4" id="KW-0175">Coiled coil</keyword>
<dbReference type="Gene3D" id="3.40.570.10">
    <property type="entry name" value="Extracellular Endonuclease, subunit A"/>
    <property type="match status" value="1"/>
</dbReference>
<dbReference type="Pfam" id="PF01223">
    <property type="entry name" value="Endonuclease_NS"/>
    <property type="match status" value="1"/>
</dbReference>
<evidence type="ECO:0000256" key="1">
    <source>
        <dbReference type="ARBA" id="ARBA00010052"/>
    </source>
</evidence>
<keyword evidence="6" id="KW-0812">Transmembrane</keyword>
<dbReference type="InterPro" id="IPR040255">
    <property type="entry name" value="Non-specific_endonuclease"/>
</dbReference>
<feature type="coiled-coil region" evidence="4">
    <location>
        <begin position="52"/>
        <end position="265"/>
    </location>
</feature>
<evidence type="ECO:0000256" key="2">
    <source>
        <dbReference type="ARBA" id="ARBA00022722"/>
    </source>
</evidence>
<dbReference type="AlphaFoldDB" id="A0ABD2WS53"/>
<accession>A0ABD2WS53</accession>
<dbReference type="Proteomes" id="UP001627154">
    <property type="component" value="Unassembled WGS sequence"/>
</dbReference>
<sequence length="749" mass="88389">MRQKCYSKFSTDCSIRKKRQSRNLENENDYLNERQQILHERILIRLIARKKAAQLQKESELEARERERVKLEREKEEKERERVRLEKEKEIKERERIRLEKEKENEEKERERIRLEKEKEEKERERVRLEKEKEVKKRERIRLEKEKEEKERERVRLEKEKEVKERERISLEKEKVAKERERFRLTKESEAKEQERLRLQKEKEEKEREGVRLEKEKEAKELEERLRLKKEETEQTERLELEKEKEAIERERLKLEEKNRAAETTTAYPIITISTTSEKNEDRSGLAVLIPLFGLVGGAFFFLKGTLPVLLFVVLPAITGLLVLPPPPPPGPPGANNNNQDPENDQDDENSEERSSEESKEKNKKRFSCKIDIRKVSDSYPIILMPSEPTKFMFPTRSSTIILQPGEKIAFGCHNVETYECKNKTLITKIGSTNEYSIDAMRCPIRLYPKVKSLPGKAYGYKKQYKKYQIGISYGLHFLPTIDVYFSIRTSSTLFVRILLSKALKNHQKIPPSQPLKKDICCKDDARPLNMYERLKQQETFDNLFSCHGNTASNESCSYISDKNNANMFLVPSQLASESDFIYTRAAMTSFYYLNTAPQWKSIKHGNWEKIENHVRKMATELKKDLVVLTGTHEQLELLDQEDSKFKWKGVFMWNDPQNCKKEIPVPLYFWKLVYDPSNNYGIVFVTVNNPYIKNGKNYHLCKGAGQIIDGQVPAGWEPLNVKQGYSYMCQIEDFILTTEIDLVDKLYA</sequence>
<evidence type="ECO:0000256" key="6">
    <source>
        <dbReference type="SAM" id="Phobius"/>
    </source>
</evidence>
<evidence type="ECO:0000313" key="9">
    <source>
        <dbReference type="Proteomes" id="UP001627154"/>
    </source>
</evidence>
<evidence type="ECO:0000256" key="5">
    <source>
        <dbReference type="SAM" id="MobiDB-lite"/>
    </source>
</evidence>
<keyword evidence="2" id="KW-0540">Nuclease</keyword>
<keyword evidence="6" id="KW-0472">Membrane</keyword>
<comment type="similarity">
    <text evidence="1">Belongs to the DNA/RNA non-specific endonuclease family.</text>
</comment>
<name>A0ABD2WS53_9HYME</name>
<dbReference type="InterPro" id="IPR001604">
    <property type="entry name" value="Endo_G_ENPP1-like_dom"/>
</dbReference>
<comment type="caution">
    <text evidence="8">The sequence shown here is derived from an EMBL/GenBank/DDBJ whole genome shotgun (WGS) entry which is preliminary data.</text>
</comment>
<dbReference type="InterPro" id="IPR044929">
    <property type="entry name" value="DNA/RNA_non-sp_Endonuclease_sf"/>
</dbReference>
<protein>
    <recommendedName>
        <fullName evidence="7">DNA/RNA non-specific endonuclease/pyrophosphatase/phosphodiesterase domain-containing protein</fullName>
    </recommendedName>
</protein>
<reference evidence="8 9" key="1">
    <citation type="journal article" date="2024" name="bioRxiv">
        <title>A reference genome for Trichogramma kaykai: A tiny desert-dwelling parasitoid wasp with competing sex-ratio distorters.</title>
        <authorList>
            <person name="Culotta J."/>
            <person name="Lindsey A.R."/>
        </authorList>
    </citation>
    <scope>NUCLEOTIDE SEQUENCE [LARGE SCALE GENOMIC DNA]</scope>
    <source>
        <strain evidence="8 9">KSX58</strain>
    </source>
</reference>
<organism evidence="8 9">
    <name type="scientific">Trichogramma kaykai</name>
    <dbReference type="NCBI Taxonomy" id="54128"/>
    <lineage>
        <taxon>Eukaryota</taxon>
        <taxon>Metazoa</taxon>
        <taxon>Ecdysozoa</taxon>
        <taxon>Arthropoda</taxon>
        <taxon>Hexapoda</taxon>
        <taxon>Insecta</taxon>
        <taxon>Pterygota</taxon>
        <taxon>Neoptera</taxon>
        <taxon>Endopterygota</taxon>
        <taxon>Hymenoptera</taxon>
        <taxon>Apocrita</taxon>
        <taxon>Proctotrupomorpha</taxon>
        <taxon>Chalcidoidea</taxon>
        <taxon>Trichogrammatidae</taxon>
        <taxon>Trichogramma</taxon>
    </lineage>
</organism>
<dbReference type="SUPFAM" id="SSF54060">
    <property type="entry name" value="His-Me finger endonucleases"/>
    <property type="match status" value="1"/>
</dbReference>
<dbReference type="PANTHER" id="PTHR13966:SF17">
    <property type="entry name" value="ENDONUCLEASE-RELATED"/>
    <property type="match status" value="1"/>
</dbReference>
<dbReference type="EMBL" id="JBJJXI010000077">
    <property type="protein sequence ID" value="KAL3395814.1"/>
    <property type="molecule type" value="Genomic_DNA"/>
</dbReference>
<feature type="compositionally biased region" description="Basic and acidic residues" evidence="5">
    <location>
        <begin position="352"/>
        <end position="361"/>
    </location>
</feature>
<keyword evidence="9" id="KW-1185">Reference proteome</keyword>
<dbReference type="GO" id="GO:0004519">
    <property type="term" value="F:endonuclease activity"/>
    <property type="evidence" value="ECO:0007669"/>
    <property type="project" value="UniProtKB-KW"/>
</dbReference>
<evidence type="ECO:0000313" key="8">
    <source>
        <dbReference type="EMBL" id="KAL3395814.1"/>
    </source>
</evidence>
<feature type="region of interest" description="Disordered" evidence="5">
    <location>
        <begin position="326"/>
        <end position="363"/>
    </location>
</feature>
<dbReference type="SMART" id="SM00892">
    <property type="entry name" value="Endonuclease_NS"/>
    <property type="match status" value="1"/>
</dbReference>
<gene>
    <name evidence="8" type="ORF">TKK_010136</name>
</gene>
<evidence type="ECO:0000256" key="4">
    <source>
        <dbReference type="SAM" id="Coils"/>
    </source>
</evidence>
<proteinExistence type="inferred from homology"/>
<keyword evidence="3" id="KW-0378">Hydrolase</keyword>
<evidence type="ECO:0000259" key="7">
    <source>
        <dbReference type="SMART" id="SM00892"/>
    </source>
</evidence>